<gene>
    <name evidence="1" type="ORF">rsdtw13_24520</name>
</gene>
<sequence length="505" mass="57446">MVNNYEGDIPNSDYQGLCEVMVEETKGIKIIKENSLFFILLSVVFGIFCTVCLYKSLSGINIPLLVIVWMFCCMTALNKLEIKIPRISYLYMTAIMLFSISTIFTTSSFSLFFNASSIIFFGYMLLQRNFYETRNWQLLGFLLDILNMIVQVIANIFTPFSHLAACRKKKVAKESKFKYVIIGLIISIPLVMIVLSLLISADSIFSQMFASIFENINFEDLFGISFVFGIGSIGFYAVLAGFASQQNSDNLINIRKGEPVIAITVTSILTLIYLMFSLIQIKYLFIGGVNSLPAGFTYSNYARSGFFQLVFVSIINFGLVLLCISVFKESKVLKALLLIISLCTYVMIASSVYRMLLYVAAYHLTFLRVLVLWFLAVLTVLMTGIIVTIFYEKFNLLRFSLIVVLSFYMVFSYAKPDKIIAEYNISHINRLTYSDVSYMLNNLSYDAAPAISKIDLSKVNMHTESKQTLNSDFQEYFERVKKDYNDRGIRGFNFSSYEANKAVPK</sequence>
<dbReference type="EMBL" id="BROD01000001">
    <property type="protein sequence ID" value="GKX67194.1"/>
    <property type="molecule type" value="Genomic_DNA"/>
</dbReference>
<proteinExistence type="predicted"/>
<reference evidence="1" key="1">
    <citation type="journal article" date="2025" name="Int. J. Syst. Evol. Microbiol.">
        <title>Inconstantimicrobium mannanitabidum sp. nov., a novel member of the family Clostridiaceae isolated from anoxic soil under the treatment of reductive soil disinfestation.</title>
        <authorList>
            <person name="Ueki A."/>
            <person name="Tonouchi A."/>
            <person name="Honma S."/>
            <person name="Kaku N."/>
            <person name="Ueki K."/>
        </authorList>
    </citation>
    <scope>NUCLEOTIDE SEQUENCE</scope>
    <source>
        <strain evidence="1">TW13</strain>
    </source>
</reference>
<evidence type="ECO:0000313" key="2">
    <source>
        <dbReference type="Proteomes" id="UP001058074"/>
    </source>
</evidence>
<accession>A0ACB5RE76</accession>
<evidence type="ECO:0000313" key="1">
    <source>
        <dbReference type="EMBL" id="GKX67194.1"/>
    </source>
</evidence>
<name>A0ACB5RE76_9CLOT</name>
<organism evidence="1 2">
    <name type="scientific">Inconstantimicrobium mannanitabidum</name>
    <dbReference type="NCBI Taxonomy" id="1604901"/>
    <lineage>
        <taxon>Bacteria</taxon>
        <taxon>Bacillati</taxon>
        <taxon>Bacillota</taxon>
        <taxon>Clostridia</taxon>
        <taxon>Eubacteriales</taxon>
        <taxon>Clostridiaceae</taxon>
        <taxon>Inconstantimicrobium</taxon>
    </lineage>
</organism>
<comment type="caution">
    <text evidence="1">The sequence shown here is derived from an EMBL/GenBank/DDBJ whole genome shotgun (WGS) entry which is preliminary data.</text>
</comment>
<dbReference type="Proteomes" id="UP001058074">
    <property type="component" value="Unassembled WGS sequence"/>
</dbReference>
<keyword evidence="2" id="KW-1185">Reference proteome</keyword>
<protein>
    <submittedName>
        <fullName evidence="1">Uncharacterized protein</fullName>
    </submittedName>
</protein>